<gene>
    <name evidence="11" type="primary">Necator_chrX.g21685</name>
    <name evidence="11" type="ORF">RB195_021524</name>
</gene>
<dbReference type="InterPro" id="IPR039421">
    <property type="entry name" value="Type_1_exporter"/>
</dbReference>
<evidence type="ECO:0000256" key="3">
    <source>
        <dbReference type="ARBA" id="ARBA00022692"/>
    </source>
</evidence>
<dbReference type="InterPro" id="IPR017871">
    <property type="entry name" value="ABC_transporter-like_CS"/>
</dbReference>
<evidence type="ECO:0000256" key="2">
    <source>
        <dbReference type="ARBA" id="ARBA00007577"/>
    </source>
</evidence>
<keyword evidence="12" id="KW-1185">Reference proteome</keyword>
<dbReference type="SMART" id="SM00382">
    <property type="entry name" value="AAA"/>
    <property type="match status" value="2"/>
</dbReference>
<evidence type="ECO:0000259" key="9">
    <source>
        <dbReference type="PROSITE" id="PS50893"/>
    </source>
</evidence>
<dbReference type="InterPro" id="IPR036640">
    <property type="entry name" value="ABC1_TM_sf"/>
</dbReference>
<feature type="transmembrane region" description="Helical" evidence="8">
    <location>
        <begin position="147"/>
        <end position="169"/>
    </location>
</feature>
<feature type="transmembrane region" description="Helical" evidence="8">
    <location>
        <begin position="85"/>
        <end position="109"/>
    </location>
</feature>
<reference evidence="11 12" key="1">
    <citation type="submission" date="2023-08" db="EMBL/GenBank/DDBJ databases">
        <title>A Necator americanus chromosomal reference genome.</title>
        <authorList>
            <person name="Ilik V."/>
            <person name="Petrzelkova K.J."/>
            <person name="Pardy F."/>
            <person name="Fuh T."/>
            <person name="Niatou-Singa F.S."/>
            <person name="Gouil Q."/>
            <person name="Baker L."/>
            <person name="Ritchie M.E."/>
            <person name="Jex A.R."/>
            <person name="Gazzola D."/>
            <person name="Li H."/>
            <person name="Toshio Fujiwara R."/>
            <person name="Zhan B."/>
            <person name="Aroian R.V."/>
            <person name="Pafco B."/>
            <person name="Schwarz E.M."/>
        </authorList>
    </citation>
    <scope>NUCLEOTIDE SEQUENCE [LARGE SCALE GENOMIC DNA]</scope>
    <source>
        <strain evidence="11 12">Aroian</strain>
        <tissue evidence="11">Whole animal</tissue>
    </source>
</reference>
<evidence type="ECO:0008006" key="13">
    <source>
        <dbReference type="Google" id="ProtNLM"/>
    </source>
</evidence>
<dbReference type="Gene3D" id="1.20.1560.10">
    <property type="entry name" value="ABC transporter type 1, transmembrane domain"/>
    <property type="match status" value="2"/>
</dbReference>
<feature type="domain" description="ABC transmembrane type-1" evidence="10">
    <location>
        <begin position="852"/>
        <end position="1097"/>
    </location>
</feature>
<feature type="transmembrane region" description="Helical" evidence="8">
    <location>
        <begin position="930"/>
        <end position="948"/>
    </location>
</feature>
<evidence type="ECO:0000256" key="8">
    <source>
        <dbReference type="SAM" id="Phobius"/>
    </source>
</evidence>
<dbReference type="Pfam" id="PF00664">
    <property type="entry name" value="ABC_membrane"/>
    <property type="match status" value="2"/>
</dbReference>
<organism evidence="11 12">
    <name type="scientific">Necator americanus</name>
    <name type="common">Human hookworm</name>
    <dbReference type="NCBI Taxonomy" id="51031"/>
    <lineage>
        <taxon>Eukaryota</taxon>
        <taxon>Metazoa</taxon>
        <taxon>Ecdysozoa</taxon>
        <taxon>Nematoda</taxon>
        <taxon>Chromadorea</taxon>
        <taxon>Rhabditida</taxon>
        <taxon>Rhabditina</taxon>
        <taxon>Rhabditomorpha</taxon>
        <taxon>Strongyloidea</taxon>
        <taxon>Ancylostomatidae</taxon>
        <taxon>Bunostominae</taxon>
        <taxon>Necator</taxon>
    </lineage>
</organism>
<comment type="similarity">
    <text evidence="2">Belongs to the ABC transporter superfamily. ABCB family. Multidrug resistance exporter (TC 3.A.1.201) subfamily.</text>
</comment>
<dbReference type="EMBL" id="JAVFWL010000006">
    <property type="protein sequence ID" value="KAK6760029.1"/>
    <property type="molecule type" value="Genomic_DNA"/>
</dbReference>
<keyword evidence="5" id="KW-0067">ATP-binding</keyword>
<dbReference type="InterPro" id="IPR011527">
    <property type="entry name" value="ABC1_TM_dom"/>
</dbReference>
<comment type="caution">
    <text evidence="11">The sequence shown here is derived from an EMBL/GenBank/DDBJ whole genome shotgun (WGS) entry which is preliminary data.</text>
</comment>
<accession>A0ABR1EBG9</accession>
<feature type="transmembrane region" description="Helical" evidence="8">
    <location>
        <begin position="818"/>
        <end position="837"/>
    </location>
</feature>
<dbReference type="InterPro" id="IPR003593">
    <property type="entry name" value="AAA+_ATPase"/>
</dbReference>
<feature type="transmembrane region" description="Helical" evidence="8">
    <location>
        <begin position="849"/>
        <end position="866"/>
    </location>
</feature>
<dbReference type="SUPFAM" id="SSF52540">
    <property type="entry name" value="P-loop containing nucleoside triphosphate hydrolases"/>
    <property type="match status" value="2"/>
</dbReference>
<keyword evidence="4" id="KW-0547">Nucleotide-binding</keyword>
<feature type="transmembrane region" description="Helical" evidence="8">
    <location>
        <begin position="223"/>
        <end position="242"/>
    </location>
</feature>
<feature type="domain" description="ABC transporter" evidence="9">
    <location>
        <begin position="440"/>
        <end position="676"/>
    </location>
</feature>
<feature type="transmembrane region" description="Helical" evidence="8">
    <location>
        <begin position="334"/>
        <end position="353"/>
    </location>
</feature>
<dbReference type="Proteomes" id="UP001303046">
    <property type="component" value="Unassembled WGS sequence"/>
</dbReference>
<dbReference type="InterPro" id="IPR027417">
    <property type="entry name" value="P-loop_NTPase"/>
</dbReference>
<dbReference type="InterPro" id="IPR003439">
    <property type="entry name" value="ABC_transporter-like_ATP-bd"/>
</dbReference>
<dbReference type="Pfam" id="PF00005">
    <property type="entry name" value="ABC_tran"/>
    <property type="match status" value="2"/>
</dbReference>
<feature type="transmembrane region" description="Helical" evidence="8">
    <location>
        <begin position="365"/>
        <end position="384"/>
    </location>
</feature>
<dbReference type="PANTHER" id="PTHR43394">
    <property type="entry name" value="ATP-DEPENDENT PERMEASE MDL1, MITOCHONDRIAL"/>
    <property type="match status" value="1"/>
</dbReference>
<dbReference type="PROSITE" id="PS00211">
    <property type="entry name" value="ABC_TRANSPORTER_1"/>
    <property type="match status" value="2"/>
</dbReference>
<sequence length="1453" mass="162717">MTANNDPSKKEYQDEAQSQNSVIYPIEDLYVDDPKKNTKVYEVTAEKASVKALSIGSNPKSSKKKRGNFFSSFAVLYAFSDRTDFQLMAVGLICALLQAGIPPFVWLVMGNFVSLSITREGERLVNSSIFSNGSAIDEEFSSSAMPAFIAMLSLSVSMFVAAFIQRLAWEVSGIRQVFRVRRTYVRKMLHMDVSWLESRHSGQMATMLQEHADSIYNGISDNIPMVLFISTYLVVNIAVCLYIQWDVTLLMCSAIPMLILSRILFSKWFSKTMDEEMVLQNKISNLVNETFSCIRTVISFAAQKQTINKFERLSMESNKLTESRLRSSTVYDSLTQILLTELIFTAALCYGIWRVADQSPGRLAALAINMLYMCVTSISIGFHINGASTARQNAAQLCKIMEEKPKIETDYGFAGDNPQQRLPDPKYRRQSMKFMGKGAIHFRDIHFSYPSRPDVKVLKGISFQVEAGEKIALVGSSGSGKSTLTALLLRFYDPDSGAIFLDGDNLKQLCPDELRGMCSLVSQEPVLFDGTISDNIRYGRLDATQQEINEAARKVGAWQFISSLPDGMQTRVGDRGLQLSGGQKQRVAIARAVIRKPTVMLFDEATSALDNIHEEEVQNAIDLASEGLTTITIAHRMSAVKNCDRVIVLEEGRIVEEGPPDELLAQEGGRFQKLYNDQRMDILAQPPTKPTLTPAASLALGQYYRPHINFGGNRRAWNRSSVGGGSHKKVGKSYSVLSHDREKLALPVMSKKRSQRLNYKYSSVGRMDIEIDVITPFEDEEHHLTLPGKANNYHAVWQLISGYREGYSLLGGAIPTTILRAFFYLLICFEVASVLEISVAPEEERAEQIFIVAVVYTALIIIKTIFEALGRLFIALFGHGFCSYMRLTMFRKIMRQGCAYFDEQRNSPGRILHKIINDSSSLNKILEAKLDLLIPAIICPAFSFFAAMYINWKMALLCSFQFPAYFIIRIVQIKEGSKRQREMVNEENNAANLATVVLSNMSTIKAYNLQEHFYSIFTETLQPLARAMERQSVISSFVFACQFSFTYILIAMTLYFGKVMMLNNEITVFDYMRVVLLTQFGANFFSQLVASVSDLSKARVAAENVVAVLKETSKDIDNLSEEGQRPKLEGAITLSNVSFRYPTRPVVPILNKLNLKIKKGQSVAIVGPSGSGKSSIFALIQRMYNATDGEVLLDKYNVNSINPAYLRRVVVGVGQEPTLFSFTIKENIAYGMMESEVNMEKIIEAARIANIHDFISKLPQGYDTEIGEFGAQLSGGQKQRIAIARAIVRKPVILLLDEATAALDSTSEKAVQLAFEKAGKTCTCIQIAHRLSTIRNVDKIFVVKDGAVAEEGTHDQLINKRGIYYEMTKSAYLVCQFVWHPYIELLLETSPMEMVPNGIQANLQSLGDRIQCSRDGRLDNFHDFIDILDDWPIRVSFNFDVHITGTESLKPAV</sequence>
<comment type="subcellular location">
    <subcellularLocation>
        <location evidence="1">Membrane</location>
        <topology evidence="1">Multi-pass membrane protein</topology>
    </subcellularLocation>
</comment>
<evidence type="ECO:0000256" key="7">
    <source>
        <dbReference type="ARBA" id="ARBA00023136"/>
    </source>
</evidence>
<keyword evidence="7 8" id="KW-0472">Membrane</keyword>
<name>A0ABR1EBG9_NECAM</name>
<dbReference type="Gene3D" id="3.40.50.300">
    <property type="entry name" value="P-loop containing nucleotide triphosphate hydrolases"/>
    <property type="match status" value="2"/>
</dbReference>
<dbReference type="PANTHER" id="PTHR43394:SF27">
    <property type="entry name" value="ATP-DEPENDENT TRANSLOCASE ABCB1-LIKE"/>
    <property type="match status" value="1"/>
</dbReference>
<evidence type="ECO:0000313" key="11">
    <source>
        <dbReference type="EMBL" id="KAK6760029.1"/>
    </source>
</evidence>
<dbReference type="PROSITE" id="PS50893">
    <property type="entry name" value="ABC_TRANSPORTER_2"/>
    <property type="match status" value="2"/>
</dbReference>
<dbReference type="PROSITE" id="PS50929">
    <property type="entry name" value="ABC_TM1F"/>
    <property type="match status" value="2"/>
</dbReference>
<evidence type="ECO:0000256" key="4">
    <source>
        <dbReference type="ARBA" id="ARBA00022741"/>
    </source>
</evidence>
<feature type="domain" description="ABC transporter" evidence="9">
    <location>
        <begin position="1132"/>
        <end position="1370"/>
    </location>
</feature>
<evidence type="ECO:0000259" key="10">
    <source>
        <dbReference type="PROSITE" id="PS50929"/>
    </source>
</evidence>
<feature type="transmembrane region" description="Helical" evidence="8">
    <location>
        <begin position="1033"/>
        <end position="1056"/>
    </location>
</feature>
<dbReference type="CDD" id="cd03249">
    <property type="entry name" value="ABC_MTABC3_MDL1_MDL2"/>
    <property type="match status" value="2"/>
</dbReference>
<evidence type="ECO:0000256" key="1">
    <source>
        <dbReference type="ARBA" id="ARBA00004141"/>
    </source>
</evidence>
<feature type="domain" description="ABC transmembrane type-1" evidence="10">
    <location>
        <begin position="89"/>
        <end position="382"/>
    </location>
</feature>
<protein>
    <recommendedName>
        <fullName evidence="13">ABC transporter, ATP-binding protein</fullName>
    </recommendedName>
</protein>
<proteinExistence type="inferred from homology"/>
<evidence type="ECO:0000313" key="12">
    <source>
        <dbReference type="Proteomes" id="UP001303046"/>
    </source>
</evidence>
<keyword evidence="3 8" id="KW-0812">Transmembrane</keyword>
<evidence type="ECO:0000256" key="6">
    <source>
        <dbReference type="ARBA" id="ARBA00022989"/>
    </source>
</evidence>
<keyword evidence="6 8" id="KW-1133">Transmembrane helix</keyword>
<dbReference type="SUPFAM" id="SSF90123">
    <property type="entry name" value="ABC transporter transmembrane region"/>
    <property type="match status" value="2"/>
</dbReference>
<evidence type="ECO:0000256" key="5">
    <source>
        <dbReference type="ARBA" id="ARBA00022840"/>
    </source>
</evidence>